<dbReference type="Proteomes" id="UP000541444">
    <property type="component" value="Unassembled WGS sequence"/>
</dbReference>
<feature type="compositionally biased region" description="Acidic residues" evidence="1">
    <location>
        <begin position="62"/>
        <end position="72"/>
    </location>
</feature>
<gene>
    <name evidence="4" type="ORF">GIB67_009267</name>
</gene>
<feature type="region of interest" description="Disordered" evidence="1">
    <location>
        <begin position="382"/>
        <end position="408"/>
    </location>
</feature>
<sequence length="698" mass="80560">MAKLEDEKRGRKRPKTPEDADNNSTKLTKNRRTKRPDDDSDKNHAMETEPEKPVAVDAKTESEEEASDVDQENDLKGEEETEVYLSKSKSSFNVHLSHLLSKEEVDDLTRRKWKFEWRMPAFDISSSKWEGTGKCFLKDIDINSDSDLKLKLYEHWLSEFKVSGGNDFNSSRQKLFFTLCNSYRDILHCNKKPFYLKGSEEDSSIMDAYIMHALNHVFRSRDFVTRNKTKLTKLLEKAKEELIDGRILDHGFTRPELNHVVGNRDLRARNEAKLANLLENTKEEYLIDGGMLDHGFTRPKVLIVLPLASIALRFVERLIQLTPPSDKVNVEHFDRFSDEFTREMENPNLSEKKETKKPSDWQALFGGNNNDNFLIGIKFTRSPSLDGEQSEGDKEITESSSKGRGRGVPIGGFMRDARKIGVNPIIPQPLMVVRHGQNSGIPTTTNNESDGDVDDGFMEWLNRVDRILTYTRYEDPKFVMLLETKLTEYTLNWWDSIQKMRWDLGQEYITDCASMRRELVHRFVPRSYEEDNFTRLQGLRQKLKTVDEYMNEFYLFSSRVATAEIEAQKVSRFKSELTRRIQDELTMVNIYSVAEAVEMAKRAKAKFKTTIPATTLVPAAPTPPATAGTHPMGNSSGIQCFRYGKTSHMRRDCPNVKKHVVLLTEKFRDHMADIIQQMWDEEDVEIVMTEPEEGYPSP</sequence>
<accession>A0A7J7N397</accession>
<dbReference type="InterPro" id="IPR053940">
    <property type="entry name" value="UTP25_NTPase-like"/>
</dbReference>
<feature type="domain" description="Retrotransposon gag" evidence="2">
    <location>
        <begin position="483"/>
        <end position="574"/>
    </location>
</feature>
<dbReference type="InterPro" id="IPR036875">
    <property type="entry name" value="Znf_CCHC_sf"/>
</dbReference>
<keyword evidence="5" id="KW-1185">Reference proteome</keyword>
<dbReference type="InterPro" id="IPR010678">
    <property type="entry name" value="UTP25"/>
</dbReference>
<evidence type="ECO:0000259" key="3">
    <source>
        <dbReference type="Pfam" id="PF22916"/>
    </source>
</evidence>
<dbReference type="InterPro" id="IPR005162">
    <property type="entry name" value="Retrotrans_gag_dom"/>
</dbReference>
<reference evidence="4 5" key="1">
    <citation type="journal article" date="2020" name="IScience">
        <title>Genome Sequencing of the Endangered Kingdonia uniflora (Circaeasteraceae, Ranunculales) Reveals Potential Mechanisms of Evolutionary Specialization.</title>
        <authorList>
            <person name="Sun Y."/>
            <person name="Deng T."/>
            <person name="Zhang A."/>
            <person name="Moore M.J."/>
            <person name="Landis J.B."/>
            <person name="Lin N."/>
            <person name="Zhang H."/>
            <person name="Zhang X."/>
            <person name="Huang J."/>
            <person name="Zhang X."/>
            <person name="Sun H."/>
            <person name="Wang H."/>
        </authorList>
    </citation>
    <scope>NUCLEOTIDE SEQUENCE [LARGE SCALE GENOMIC DNA]</scope>
    <source>
        <strain evidence="4">TB1705</strain>
        <tissue evidence="4">Leaf</tissue>
    </source>
</reference>
<feature type="compositionally biased region" description="Basic and acidic residues" evidence="1">
    <location>
        <begin position="35"/>
        <end position="61"/>
    </location>
</feature>
<evidence type="ECO:0008006" key="6">
    <source>
        <dbReference type="Google" id="ProtNLM"/>
    </source>
</evidence>
<comment type="caution">
    <text evidence="4">The sequence shown here is derived from an EMBL/GenBank/DDBJ whole genome shotgun (WGS) entry which is preliminary data.</text>
</comment>
<name>A0A7J7N397_9MAGN</name>
<protein>
    <recommendedName>
        <fullName evidence="6">Retrotransposon gag domain-containing protein</fullName>
    </recommendedName>
</protein>
<dbReference type="GO" id="GO:0008270">
    <property type="term" value="F:zinc ion binding"/>
    <property type="evidence" value="ECO:0007669"/>
    <property type="project" value="InterPro"/>
</dbReference>
<evidence type="ECO:0000313" key="5">
    <source>
        <dbReference type="Proteomes" id="UP000541444"/>
    </source>
</evidence>
<evidence type="ECO:0000256" key="1">
    <source>
        <dbReference type="SAM" id="MobiDB-lite"/>
    </source>
</evidence>
<feature type="domain" description="UTP25 NTP hydrolase-like" evidence="3">
    <location>
        <begin position="257"/>
        <end position="382"/>
    </location>
</feature>
<dbReference type="GO" id="GO:0019843">
    <property type="term" value="F:rRNA binding"/>
    <property type="evidence" value="ECO:0007669"/>
    <property type="project" value="TreeGrafter"/>
</dbReference>
<dbReference type="Pfam" id="PF22916">
    <property type="entry name" value="UTP25_NTPase-like"/>
    <property type="match status" value="2"/>
</dbReference>
<dbReference type="GO" id="GO:0034511">
    <property type="term" value="F:U3 snoRNA binding"/>
    <property type="evidence" value="ECO:0007669"/>
    <property type="project" value="InterPro"/>
</dbReference>
<dbReference type="PANTHER" id="PTHR12933:SF0">
    <property type="entry name" value="U3 SMALL NUCLEOLAR RNA-ASSOCIATED PROTEIN 25 HOMOLOG"/>
    <property type="match status" value="1"/>
</dbReference>
<dbReference type="AlphaFoldDB" id="A0A7J7N397"/>
<dbReference type="EMBL" id="JACGCM010001129">
    <property type="protein sequence ID" value="KAF6161388.1"/>
    <property type="molecule type" value="Genomic_DNA"/>
</dbReference>
<evidence type="ECO:0000259" key="2">
    <source>
        <dbReference type="Pfam" id="PF03732"/>
    </source>
</evidence>
<dbReference type="GO" id="GO:0000462">
    <property type="term" value="P:maturation of SSU-rRNA from tricistronic rRNA transcript (SSU-rRNA, 5.8S rRNA, LSU-rRNA)"/>
    <property type="evidence" value="ECO:0007669"/>
    <property type="project" value="TreeGrafter"/>
</dbReference>
<dbReference type="OrthoDB" id="1734314at2759"/>
<dbReference type="GO" id="GO:0032040">
    <property type="term" value="C:small-subunit processome"/>
    <property type="evidence" value="ECO:0007669"/>
    <property type="project" value="TreeGrafter"/>
</dbReference>
<proteinExistence type="predicted"/>
<evidence type="ECO:0000313" key="4">
    <source>
        <dbReference type="EMBL" id="KAF6161388.1"/>
    </source>
</evidence>
<dbReference type="PANTHER" id="PTHR12933">
    <property type="entry name" value="ORF PROTEIN-RELATED"/>
    <property type="match status" value="1"/>
</dbReference>
<dbReference type="Pfam" id="PF03732">
    <property type="entry name" value="Retrotrans_gag"/>
    <property type="match status" value="1"/>
</dbReference>
<dbReference type="SUPFAM" id="SSF57756">
    <property type="entry name" value="Retrovirus zinc finger-like domains"/>
    <property type="match status" value="1"/>
</dbReference>
<feature type="region of interest" description="Disordered" evidence="1">
    <location>
        <begin position="1"/>
        <end position="79"/>
    </location>
</feature>
<feature type="domain" description="UTP25 NTP hydrolase-like" evidence="3">
    <location>
        <begin position="183"/>
        <end position="256"/>
    </location>
</feature>
<organism evidence="4 5">
    <name type="scientific">Kingdonia uniflora</name>
    <dbReference type="NCBI Taxonomy" id="39325"/>
    <lineage>
        <taxon>Eukaryota</taxon>
        <taxon>Viridiplantae</taxon>
        <taxon>Streptophyta</taxon>
        <taxon>Embryophyta</taxon>
        <taxon>Tracheophyta</taxon>
        <taxon>Spermatophyta</taxon>
        <taxon>Magnoliopsida</taxon>
        <taxon>Ranunculales</taxon>
        <taxon>Circaeasteraceae</taxon>
        <taxon>Kingdonia</taxon>
    </lineage>
</organism>